<dbReference type="Proteomes" id="UP000053989">
    <property type="component" value="Unassembled WGS sequence"/>
</dbReference>
<protein>
    <submittedName>
        <fullName evidence="1">Uncharacterized protein</fullName>
    </submittedName>
</protein>
<dbReference type="EMBL" id="KN822160">
    <property type="protein sequence ID" value="KIM54174.1"/>
    <property type="molecule type" value="Genomic_DNA"/>
</dbReference>
<evidence type="ECO:0000313" key="2">
    <source>
        <dbReference type="Proteomes" id="UP000053989"/>
    </source>
</evidence>
<reference evidence="1 2" key="1">
    <citation type="submission" date="2014-04" db="EMBL/GenBank/DDBJ databases">
        <authorList>
            <consortium name="DOE Joint Genome Institute"/>
            <person name="Kuo A."/>
            <person name="Kohler A."/>
            <person name="Nagy L.G."/>
            <person name="Floudas D."/>
            <person name="Copeland A."/>
            <person name="Barry K.W."/>
            <person name="Cichocki N."/>
            <person name="Veneault-Fourrey C."/>
            <person name="LaButti K."/>
            <person name="Lindquist E.A."/>
            <person name="Lipzen A."/>
            <person name="Lundell T."/>
            <person name="Morin E."/>
            <person name="Murat C."/>
            <person name="Sun H."/>
            <person name="Tunlid A."/>
            <person name="Henrissat B."/>
            <person name="Grigoriev I.V."/>
            <person name="Hibbett D.S."/>
            <person name="Martin F."/>
            <person name="Nordberg H.P."/>
            <person name="Cantor M.N."/>
            <person name="Hua S.X."/>
        </authorList>
    </citation>
    <scope>NUCLEOTIDE SEQUENCE [LARGE SCALE GENOMIC DNA]</scope>
    <source>
        <strain evidence="1 2">Foug A</strain>
    </source>
</reference>
<proteinExistence type="predicted"/>
<dbReference type="STRING" id="1036808.A0A0C3DCQ3"/>
<organism evidence="1 2">
    <name type="scientific">Scleroderma citrinum Foug A</name>
    <dbReference type="NCBI Taxonomy" id="1036808"/>
    <lineage>
        <taxon>Eukaryota</taxon>
        <taxon>Fungi</taxon>
        <taxon>Dikarya</taxon>
        <taxon>Basidiomycota</taxon>
        <taxon>Agaricomycotina</taxon>
        <taxon>Agaricomycetes</taxon>
        <taxon>Agaricomycetidae</taxon>
        <taxon>Boletales</taxon>
        <taxon>Sclerodermatineae</taxon>
        <taxon>Sclerodermataceae</taxon>
        <taxon>Scleroderma</taxon>
    </lineage>
</organism>
<accession>A0A0C3DCQ3</accession>
<dbReference type="OrthoDB" id="3244185at2759"/>
<dbReference type="AlphaFoldDB" id="A0A0C3DCQ3"/>
<dbReference type="HOGENOM" id="CLU_2326463_0_0_1"/>
<feature type="non-terminal residue" evidence="1">
    <location>
        <position position="1"/>
    </location>
</feature>
<sequence>LNFALIWTSEKNPSTDGTGLEGWLFTSELFKTPLAYIEWFTPFHVHDPNSGMFVVSRSTRMHQAFVEVIPIERVVCSCHLIPDFGDEMDQRWTPENV</sequence>
<reference evidence="2" key="2">
    <citation type="submission" date="2015-01" db="EMBL/GenBank/DDBJ databases">
        <title>Evolutionary Origins and Diversification of the Mycorrhizal Mutualists.</title>
        <authorList>
            <consortium name="DOE Joint Genome Institute"/>
            <consortium name="Mycorrhizal Genomics Consortium"/>
            <person name="Kohler A."/>
            <person name="Kuo A."/>
            <person name="Nagy L.G."/>
            <person name="Floudas D."/>
            <person name="Copeland A."/>
            <person name="Barry K.W."/>
            <person name="Cichocki N."/>
            <person name="Veneault-Fourrey C."/>
            <person name="LaButti K."/>
            <person name="Lindquist E.A."/>
            <person name="Lipzen A."/>
            <person name="Lundell T."/>
            <person name="Morin E."/>
            <person name="Murat C."/>
            <person name="Riley R."/>
            <person name="Ohm R."/>
            <person name="Sun H."/>
            <person name="Tunlid A."/>
            <person name="Henrissat B."/>
            <person name="Grigoriev I.V."/>
            <person name="Hibbett D.S."/>
            <person name="Martin F."/>
        </authorList>
    </citation>
    <scope>NUCLEOTIDE SEQUENCE [LARGE SCALE GENOMIC DNA]</scope>
    <source>
        <strain evidence="2">Foug A</strain>
    </source>
</reference>
<gene>
    <name evidence="1" type="ORF">SCLCIDRAFT_74281</name>
</gene>
<name>A0A0C3DCQ3_9AGAM</name>
<keyword evidence="2" id="KW-1185">Reference proteome</keyword>
<evidence type="ECO:0000313" key="1">
    <source>
        <dbReference type="EMBL" id="KIM54174.1"/>
    </source>
</evidence>
<feature type="non-terminal residue" evidence="1">
    <location>
        <position position="97"/>
    </location>
</feature>
<dbReference type="InParanoid" id="A0A0C3DCQ3"/>